<proteinExistence type="predicted"/>
<dbReference type="Proteomes" id="UP000744676">
    <property type="component" value="Unassembled WGS sequence"/>
</dbReference>
<protein>
    <submittedName>
        <fullName evidence="1">Uncharacterized protein</fullName>
    </submittedName>
</protein>
<accession>A0ACB6V2T9</accession>
<organism evidence="1 2">
    <name type="scientific">Geotrichum galactomycetum</name>
    <dbReference type="NCBI Taxonomy" id="27317"/>
    <lineage>
        <taxon>Eukaryota</taxon>
        <taxon>Fungi</taxon>
        <taxon>Dikarya</taxon>
        <taxon>Ascomycota</taxon>
        <taxon>Saccharomycotina</taxon>
        <taxon>Dipodascomycetes</taxon>
        <taxon>Dipodascales</taxon>
        <taxon>Dipodascaceae</taxon>
        <taxon>Geotrichum</taxon>
    </lineage>
</organism>
<reference evidence="1 2" key="1">
    <citation type="journal article" date="2020" name="Front. Microbiol.">
        <title>Phenotypic and Genetic Characterization of the Cheese Ripening Yeast Geotrichum candidum.</title>
        <authorList>
            <person name="Perkins V."/>
            <person name="Vignola S."/>
            <person name="Lessard M.H."/>
            <person name="Plante P.L."/>
            <person name="Corbeil J."/>
            <person name="Dugat-Bony E."/>
            <person name="Frenette M."/>
            <person name="Labrie S."/>
        </authorList>
    </citation>
    <scope>NUCLEOTIDE SEQUENCE [LARGE SCALE GENOMIC DNA]</scope>
    <source>
        <strain evidence="1 2">LMA-1147</strain>
    </source>
</reference>
<comment type="caution">
    <text evidence="1">The sequence shown here is derived from an EMBL/GenBank/DDBJ whole genome shotgun (WGS) entry which is preliminary data.</text>
</comment>
<dbReference type="EMBL" id="QVQA01000099">
    <property type="protein sequence ID" value="KAF5096140.1"/>
    <property type="molecule type" value="Genomic_DNA"/>
</dbReference>
<name>A0ACB6V2T9_9ASCO</name>
<evidence type="ECO:0000313" key="2">
    <source>
        <dbReference type="Proteomes" id="UP000744676"/>
    </source>
</evidence>
<gene>
    <name evidence="1" type="ORF">D0Z00_002885</name>
</gene>
<keyword evidence="2" id="KW-1185">Reference proteome</keyword>
<evidence type="ECO:0000313" key="1">
    <source>
        <dbReference type="EMBL" id="KAF5096140.1"/>
    </source>
</evidence>
<sequence>MSRLNVSQFIDSLNSLEDTFEESYDLQTSSAPLPHTMATAPTHQDEDLSIFANTHFFDFDMGCATDIAVNVDDLLMQQEKQLQAANDRQEINSAINNNNNTNNNTSPSSSSVSPTDFSNLGLYFNPLENLQQFSLANELLPTVNNFVDESTVSPTNNVILSPASTISNPPTTTLKRKAKNEPSPSAPIMSTAAITAAAASKKRKMSSVVATPVDGEAELDDDSRIASEEDKRRRNTAASARFRIKKKMREQQMVRTAKELQEKVESLETKIVQLEMENQWLKDLVVAKNDARDTSDILSLRNRVLGKSD</sequence>